<feature type="non-terminal residue" evidence="1">
    <location>
        <position position="1"/>
    </location>
</feature>
<name>A0A382UBF9_9ZZZZ</name>
<dbReference type="EMBL" id="UINC01142707">
    <property type="protein sequence ID" value="SVD31205.1"/>
    <property type="molecule type" value="Genomic_DNA"/>
</dbReference>
<dbReference type="AlphaFoldDB" id="A0A382UBF9"/>
<feature type="non-terminal residue" evidence="1">
    <location>
        <position position="248"/>
    </location>
</feature>
<proteinExistence type="predicted"/>
<protein>
    <submittedName>
        <fullName evidence="1">Uncharacterized protein</fullName>
    </submittedName>
</protein>
<reference evidence="1" key="1">
    <citation type="submission" date="2018-05" db="EMBL/GenBank/DDBJ databases">
        <authorList>
            <person name="Lanie J.A."/>
            <person name="Ng W.-L."/>
            <person name="Kazmierczak K.M."/>
            <person name="Andrzejewski T.M."/>
            <person name="Davidsen T.M."/>
            <person name="Wayne K.J."/>
            <person name="Tettelin H."/>
            <person name="Glass J.I."/>
            <person name="Rusch D."/>
            <person name="Podicherti R."/>
            <person name="Tsui H.-C.T."/>
            <person name="Winkler M.E."/>
        </authorList>
    </citation>
    <scope>NUCLEOTIDE SEQUENCE</scope>
</reference>
<accession>A0A382UBF9</accession>
<gene>
    <name evidence="1" type="ORF">METZ01_LOCUS384059</name>
</gene>
<evidence type="ECO:0000313" key="1">
    <source>
        <dbReference type="EMBL" id="SVD31205.1"/>
    </source>
</evidence>
<organism evidence="1">
    <name type="scientific">marine metagenome</name>
    <dbReference type="NCBI Taxonomy" id="408172"/>
    <lineage>
        <taxon>unclassified sequences</taxon>
        <taxon>metagenomes</taxon>
        <taxon>ecological metagenomes</taxon>
    </lineage>
</organism>
<sequence>LGGSIPATSTPLKLADLAFTPNLSGGTLSLTDVVTSSTNAVTLTSTAGADVAFGNCPSDCADVCYGTAATDACGTCDTDTSNDVGDSDGDGVCDTTDPEPNCATDDTDNCGVCSGGNASMDDCGVCSGNGSTCVGSISLGAFDSSGSVEVLYNFGGGVAAFSFEISGLALTGASGGAAETAGMMMSAAGSKVVAFNMFNTEVPAGSGVLTNVSFSSVTDASSSLYLAFDDGFYGADEDALTVTASGSV</sequence>